<evidence type="ECO:0000313" key="2">
    <source>
        <dbReference type="Proteomes" id="UP000275267"/>
    </source>
</evidence>
<gene>
    <name evidence="1" type="ORF">C2845_PM05G06540</name>
</gene>
<sequence>MPSSAVGVTLAAVIRARGEASARRELIRGHRACGDVREVRGRLNLAEQVLAGVAGRDRDTRCSMAMPSMDTVVLRLSYLT</sequence>
<organism evidence="1 2">
    <name type="scientific">Panicum miliaceum</name>
    <name type="common">Proso millet</name>
    <name type="synonym">Broomcorn millet</name>
    <dbReference type="NCBI Taxonomy" id="4540"/>
    <lineage>
        <taxon>Eukaryota</taxon>
        <taxon>Viridiplantae</taxon>
        <taxon>Streptophyta</taxon>
        <taxon>Embryophyta</taxon>
        <taxon>Tracheophyta</taxon>
        <taxon>Spermatophyta</taxon>
        <taxon>Magnoliopsida</taxon>
        <taxon>Liliopsida</taxon>
        <taxon>Poales</taxon>
        <taxon>Poaceae</taxon>
        <taxon>PACMAD clade</taxon>
        <taxon>Panicoideae</taxon>
        <taxon>Panicodae</taxon>
        <taxon>Paniceae</taxon>
        <taxon>Panicinae</taxon>
        <taxon>Panicum</taxon>
        <taxon>Panicum sect. Panicum</taxon>
    </lineage>
</organism>
<comment type="caution">
    <text evidence="1">The sequence shown here is derived from an EMBL/GenBank/DDBJ whole genome shotgun (WGS) entry which is preliminary data.</text>
</comment>
<evidence type="ECO:0000313" key="1">
    <source>
        <dbReference type="EMBL" id="RLN28001.1"/>
    </source>
</evidence>
<reference evidence="2" key="1">
    <citation type="journal article" date="2019" name="Nat. Commun.">
        <title>The genome of broomcorn millet.</title>
        <authorList>
            <person name="Zou C."/>
            <person name="Miki D."/>
            <person name="Li D."/>
            <person name="Tang Q."/>
            <person name="Xiao L."/>
            <person name="Rajput S."/>
            <person name="Deng P."/>
            <person name="Jia W."/>
            <person name="Huang R."/>
            <person name="Zhang M."/>
            <person name="Sun Y."/>
            <person name="Hu J."/>
            <person name="Fu X."/>
            <person name="Schnable P.S."/>
            <person name="Li F."/>
            <person name="Zhang H."/>
            <person name="Feng B."/>
            <person name="Zhu X."/>
            <person name="Liu R."/>
            <person name="Schnable J.C."/>
            <person name="Zhu J.-K."/>
            <person name="Zhang H."/>
        </authorList>
    </citation>
    <scope>NUCLEOTIDE SEQUENCE [LARGE SCALE GENOMIC DNA]</scope>
</reference>
<keyword evidence="2" id="KW-1185">Reference proteome</keyword>
<dbReference type="AlphaFoldDB" id="A0A3L6SW23"/>
<dbReference type="EMBL" id="PQIB02000003">
    <property type="protein sequence ID" value="RLN28001.1"/>
    <property type="molecule type" value="Genomic_DNA"/>
</dbReference>
<name>A0A3L6SW23_PANMI</name>
<dbReference type="Proteomes" id="UP000275267">
    <property type="component" value="Unassembled WGS sequence"/>
</dbReference>
<proteinExistence type="predicted"/>
<protein>
    <submittedName>
        <fullName evidence="1">Uncharacterized protein</fullName>
    </submittedName>
</protein>
<accession>A0A3L6SW23</accession>